<dbReference type="eggNOG" id="KOG0158">
    <property type="taxonomic scope" value="Eukaryota"/>
</dbReference>
<dbReference type="InterPro" id="IPR017972">
    <property type="entry name" value="Cyt_P450_CS"/>
</dbReference>
<evidence type="ECO:0000256" key="9">
    <source>
        <dbReference type="ARBA" id="ARBA00023004"/>
    </source>
</evidence>
<dbReference type="Pfam" id="PF00067">
    <property type="entry name" value="p450"/>
    <property type="match status" value="1"/>
</dbReference>
<gene>
    <name evidence="15" type="ORF">CLCR_06819</name>
</gene>
<evidence type="ECO:0000256" key="13">
    <source>
        <dbReference type="RuleBase" id="RU000461"/>
    </source>
</evidence>
<dbReference type="Proteomes" id="UP000094526">
    <property type="component" value="Unassembled WGS sequence"/>
</dbReference>
<dbReference type="PANTHER" id="PTHR24305">
    <property type="entry name" value="CYTOCHROME P450"/>
    <property type="match status" value="1"/>
</dbReference>
<dbReference type="VEuPathDB" id="FungiDB:G647_09882"/>
<protein>
    <submittedName>
        <fullName evidence="15">Isotrichodermin C-15 hydroxylase</fullName>
    </submittedName>
</protein>
<keyword evidence="5 14" id="KW-0812">Transmembrane</keyword>
<evidence type="ECO:0000256" key="10">
    <source>
        <dbReference type="ARBA" id="ARBA00023033"/>
    </source>
</evidence>
<evidence type="ECO:0000256" key="12">
    <source>
        <dbReference type="PIRSR" id="PIRSR602401-1"/>
    </source>
</evidence>
<dbReference type="GO" id="GO:1902181">
    <property type="term" value="P:verruculogen biosynthetic process"/>
    <property type="evidence" value="ECO:0007669"/>
    <property type="project" value="UniProtKB-ARBA"/>
</dbReference>
<keyword evidence="4 12" id="KW-0349">Heme</keyword>
<accession>A0A1C1CMA8</accession>
<dbReference type="GO" id="GO:0004497">
    <property type="term" value="F:monooxygenase activity"/>
    <property type="evidence" value="ECO:0007669"/>
    <property type="project" value="UniProtKB-KW"/>
</dbReference>
<dbReference type="InterPro" id="IPR050121">
    <property type="entry name" value="Cytochrome_P450_monoxygenase"/>
</dbReference>
<dbReference type="AlphaFoldDB" id="A0A1C1CMA8"/>
<keyword evidence="11 14" id="KW-0472">Membrane</keyword>
<dbReference type="PRINTS" id="PR00463">
    <property type="entry name" value="EP450I"/>
</dbReference>
<dbReference type="InterPro" id="IPR001128">
    <property type="entry name" value="Cyt_P450"/>
</dbReference>
<dbReference type="GO" id="GO:0005506">
    <property type="term" value="F:iron ion binding"/>
    <property type="evidence" value="ECO:0007669"/>
    <property type="project" value="InterPro"/>
</dbReference>
<comment type="subcellular location">
    <subcellularLocation>
        <location evidence="2">Membrane</location>
    </subcellularLocation>
</comment>
<dbReference type="InterPro" id="IPR002401">
    <property type="entry name" value="Cyt_P450_E_grp-I"/>
</dbReference>
<dbReference type="OrthoDB" id="1470350at2759"/>
<dbReference type="PANTHER" id="PTHR24305:SF237">
    <property type="entry name" value="CYTOCHROME P450 MONOOXYGENASE ATNE-RELATED"/>
    <property type="match status" value="1"/>
</dbReference>
<evidence type="ECO:0000256" key="2">
    <source>
        <dbReference type="ARBA" id="ARBA00004370"/>
    </source>
</evidence>
<dbReference type="VEuPathDB" id="FungiDB:CLCR_06819"/>
<keyword evidence="10 13" id="KW-0503">Monooxygenase</keyword>
<keyword evidence="7 14" id="KW-1133">Transmembrane helix</keyword>
<evidence type="ECO:0000256" key="11">
    <source>
        <dbReference type="ARBA" id="ARBA00023136"/>
    </source>
</evidence>
<keyword evidence="6 12" id="KW-0479">Metal-binding</keyword>
<evidence type="ECO:0000313" key="16">
    <source>
        <dbReference type="Proteomes" id="UP000094526"/>
    </source>
</evidence>
<keyword evidence="9 12" id="KW-0408">Iron</keyword>
<dbReference type="FunFam" id="1.10.630.10:FF:000063">
    <property type="entry name" value="Cytochrome P450 monooxygenase"/>
    <property type="match status" value="1"/>
</dbReference>
<sequence>MFGSALSENDSAKVMQTLWSIPFAWKLTLPVLLVVFYIVALIVYRLYFHPLAKYPGPLLARISNWYAVYHAYKGDRHLDMYYSHQKYGKFVRLAPNLVTVNDAAAIKEIYGVNQNVRKSVFYQPAIEHSGIESTFNARDRQLHARKRRVLAPAFTESALATMEDYMQFHIGRMFHAASGEETFQSEAQCWTADMGKWGNYLTFDVMADLVFGKDFGMLAGDESRELPEIIDGAVHRELIAGSSPFVNRWGLDKIIFPDIVKRGSQLIKYAKQQAEIRLQADQSRKDFFWYLSTAKEKDGRPTYTDPREIFSEARTLIIGGSDTTATQLAANFFYITQNPKTLAKLSAEVRSTFPNVDAIRLGPLLDSCRYLHAVVNETLRISPSLPGVLPREVLRGGLRVCGEHFPPGVDLAVPIYTLHHNATIYPCPHKHIPERWLPDQTSEDAVRRCHDALTPFSYGSRMCIGWRLALMELRLTVARAVWMFELEYLGGGRETRLRGPDSEALEYQLLDHMAAARNGPIIRFRKREAS</sequence>
<evidence type="ECO:0000256" key="6">
    <source>
        <dbReference type="ARBA" id="ARBA00022723"/>
    </source>
</evidence>
<keyword evidence="16" id="KW-1185">Reference proteome</keyword>
<evidence type="ECO:0000256" key="7">
    <source>
        <dbReference type="ARBA" id="ARBA00022989"/>
    </source>
</evidence>
<proteinExistence type="inferred from homology"/>
<comment type="similarity">
    <text evidence="3 13">Belongs to the cytochrome P450 family.</text>
</comment>
<name>A0A1C1CMA8_9EURO</name>
<evidence type="ECO:0000256" key="14">
    <source>
        <dbReference type="SAM" id="Phobius"/>
    </source>
</evidence>
<comment type="cofactor">
    <cofactor evidence="1 12">
        <name>heme</name>
        <dbReference type="ChEBI" id="CHEBI:30413"/>
    </cofactor>
</comment>
<dbReference type="PROSITE" id="PS00086">
    <property type="entry name" value="CYTOCHROME_P450"/>
    <property type="match status" value="1"/>
</dbReference>
<keyword evidence="8 13" id="KW-0560">Oxidoreductase</keyword>
<dbReference type="CDD" id="cd11061">
    <property type="entry name" value="CYP67-like"/>
    <property type="match status" value="1"/>
</dbReference>
<evidence type="ECO:0000256" key="5">
    <source>
        <dbReference type="ARBA" id="ARBA00022692"/>
    </source>
</evidence>
<dbReference type="Gene3D" id="1.10.630.10">
    <property type="entry name" value="Cytochrome P450"/>
    <property type="match status" value="1"/>
</dbReference>
<dbReference type="GO" id="GO:0016705">
    <property type="term" value="F:oxidoreductase activity, acting on paired donors, with incorporation or reduction of molecular oxygen"/>
    <property type="evidence" value="ECO:0007669"/>
    <property type="project" value="InterPro"/>
</dbReference>
<evidence type="ECO:0000313" key="15">
    <source>
        <dbReference type="EMBL" id="OCT49636.1"/>
    </source>
</evidence>
<feature type="transmembrane region" description="Helical" evidence="14">
    <location>
        <begin position="23"/>
        <end position="44"/>
    </location>
</feature>
<feature type="binding site" description="axial binding residue" evidence="12">
    <location>
        <position position="463"/>
    </location>
    <ligand>
        <name>heme</name>
        <dbReference type="ChEBI" id="CHEBI:30413"/>
    </ligand>
    <ligandPart>
        <name>Fe</name>
        <dbReference type="ChEBI" id="CHEBI:18248"/>
    </ligandPart>
</feature>
<comment type="caution">
    <text evidence="15">The sequence shown here is derived from an EMBL/GenBank/DDBJ whole genome shotgun (WGS) entry which is preliminary data.</text>
</comment>
<evidence type="ECO:0000256" key="3">
    <source>
        <dbReference type="ARBA" id="ARBA00010617"/>
    </source>
</evidence>
<evidence type="ECO:0000256" key="8">
    <source>
        <dbReference type="ARBA" id="ARBA00023002"/>
    </source>
</evidence>
<dbReference type="PRINTS" id="PR00385">
    <property type="entry name" value="P450"/>
</dbReference>
<evidence type="ECO:0000256" key="1">
    <source>
        <dbReference type="ARBA" id="ARBA00001971"/>
    </source>
</evidence>
<evidence type="ECO:0000256" key="4">
    <source>
        <dbReference type="ARBA" id="ARBA00022617"/>
    </source>
</evidence>
<dbReference type="EMBL" id="LGRB01000010">
    <property type="protein sequence ID" value="OCT49636.1"/>
    <property type="molecule type" value="Genomic_DNA"/>
</dbReference>
<dbReference type="STRING" id="86049.A0A1C1CMA8"/>
<dbReference type="InterPro" id="IPR036396">
    <property type="entry name" value="Cyt_P450_sf"/>
</dbReference>
<reference evidence="16" key="1">
    <citation type="submission" date="2015-07" db="EMBL/GenBank/DDBJ databases">
        <authorList>
            <person name="Teixeira M.M."/>
            <person name="Souza R.C."/>
            <person name="Almeida L.G."/>
            <person name="Vicente V.A."/>
            <person name="de Hoog S."/>
            <person name="Bocca A.L."/>
            <person name="de Almeida S.R."/>
            <person name="Vasconcelos A.T."/>
            <person name="Felipe M.S."/>
        </authorList>
    </citation>
    <scope>NUCLEOTIDE SEQUENCE [LARGE SCALE GENOMIC DNA]</scope>
    <source>
        <strain evidence="16">KSF</strain>
    </source>
</reference>
<dbReference type="SUPFAM" id="SSF48264">
    <property type="entry name" value="Cytochrome P450"/>
    <property type="match status" value="1"/>
</dbReference>
<dbReference type="GO" id="GO:0016020">
    <property type="term" value="C:membrane"/>
    <property type="evidence" value="ECO:0007669"/>
    <property type="project" value="UniProtKB-SubCell"/>
</dbReference>
<dbReference type="GO" id="GO:0020037">
    <property type="term" value="F:heme binding"/>
    <property type="evidence" value="ECO:0007669"/>
    <property type="project" value="InterPro"/>
</dbReference>
<organism evidence="15 16">
    <name type="scientific">Cladophialophora carrionii</name>
    <dbReference type="NCBI Taxonomy" id="86049"/>
    <lineage>
        <taxon>Eukaryota</taxon>
        <taxon>Fungi</taxon>
        <taxon>Dikarya</taxon>
        <taxon>Ascomycota</taxon>
        <taxon>Pezizomycotina</taxon>
        <taxon>Eurotiomycetes</taxon>
        <taxon>Chaetothyriomycetidae</taxon>
        <taxon>Chaetothyriales</taxon>
        <taxon>Herpotrichiellaceae</taxon>
        <taxon>Cladophialophora</taxon>
    </lineage>
</organism>